<evidence type="ECO:0000313" key="3">
    <source>
        <dbReference type="Proteomes" id="UP000659654"/>
    </source>
</evidence>
<feature type="compositionally biased region" description="Basic and acidic residues" evidence="1">
    <location>
        <begin position="183"/>
        <end position="194"/>
    </location>
</feature>
<feature type="region of interest" description="Disordered" evidence="1">
    <location>
        <begin position="183"/>
        <end position="218"/>
    </location>
</feature>
<name>A0A7I8XHJ3_BURXY</name>
<comment type="caution">
    <text evidence="2">The sequence shown here is derived from an EMBL/GenBank/DDBJ whole genome shotgun (WGS) entry which is preliminary data.</text>
</comment>
<dbReference type="EMBL" id="CAJFCV020000001">
    <property type="protein sequence ID" value="CAG9081557.1"/>
    <property type="molecule type" value="Genomic_DNA"/>
</dbReference>
<feature type="compositionally biased region" description="Pro residues" evidence="1">
    <location>
        <begin position="145"/>
        <end position="157"/>
    </location>
</feature>
<feature type="compositionally biased region" description="Basic and acidic residues" evidence="1">
    <location>
        <begin position="98"/>
        <end position="134"/>
    </location>
</feature>
<reference evidence="2" key="1">
    <citation type="submission" date="2020-09" db="EMBL/GenBank/DDBJ databases">
        <authorList>
            <person name="Kikuchi T."/>
        </authorList>
    </citation>
    <scope>NUCLEOTIDE SEQUENCE</scope>
    <source>
        <strain evidence="2">Ka4C1</strain>
    </source>
</reference>
<feature type="region of interest" description="Disordered" evidence="1">
    <location>
        <begin position="79"/>
        <end position="160"/>
    </location>
</feature>
<dbReference type="AlphaFoldDB" id="A0A7I8XHJ3"/>
<sequence>MPAISRYTQTFIAPSAKSRVMVSKKGKLETMNLSKDATKFWTVPKLKKSVKNTVCASFTVAPRKCDADQFQVLNIMDESMEPGPSRCDPNTDSPSIEVSKENELREKRKKGLEKARAKLEQRKQRKIKLAESRWKIARQRRLARPSPPESPTPPVLPQPSEVEVLKKQLVQLTQENTQLRLRNSELEKKLERAESASALNSPTKRKNIDELGLNMKQH</sequence>
<dbReference type="SMR" id="A0A7I8XHJ3"/>
<dbReference type="EMBL" id="CAJFDI010000001">
    <property type="protein sequence ID" value="CAD5208453.1"/>
    <property type="molecule type" value="Genomic_DNA"/>
</dbReference>
<organism evidence="2 3">
    <name type="scientific">Bursaphelenchus xylophilus</name>
    <name type="common">Pinewood nematode worm</name>
    <name type="synonym">Aphelenchoides xylophilus</name>
    <dbReference type="NCBI Taxonomy" id="6326"/>
    <lineage>
        <taxon>Eukaryota</taxon>
        <taxon>Metazoa</taxon>
        <taxon>Ecdysozoa</taxon>
        <taxon>Nematoda</taxon>
        <taxon>Chromadorea</taxon>
        <taxon>Rhabditida</taxon>
        <taxon>Tylenchina</taxon>
        <taxon>Tylenchomorpha</taxon>
        <taxon>Aphelenchoidea</taxon>
        <taxon>Aphelenchoididae</taxon>
        <taxon>Bursaphelenchus</taxon>
    </lineage>
</organism>
<gene>
    <name evidence="2" type="ORF">BXYJ_LOCUS689</name>
</gene>
<accession>A0A7I8XHJ3</accession>
<evidence type="ECO:0000313" key="2">
    <source>
        <dbReference type="EMBL" id="CAD5208453.1"/>
    </source>
</evidence>
<evidence type="ECO:0000256" key="1">
    <source>
        <dbReference type="SAM" id="MobiDB-lite"/>
    </source>
</evidence>
<keyword evidence="3" id="KW-1185">Reference proteome</keyword>
<proteinExistence type="predicted"/>
<protein>
    <submittedName>
        <fullName evidence="2">(pine wood nematode) hypothetical protein</fullName>
    </submittedName>
</protein>
<dbReference type="Proteomes" id="UP000659654">
    <property type="component" value="Unassembled WGS sequence"/>
</dbReference>
<dbReference type="Proteomes" id="UP000582659">
    <property type="component" value="Unassembled WGS sequence"/>
</dbReference>